<dbReference type="EMBL" id="LAZR01002620">
    <property type="protein sequence ID" value="KKN27646.1"/>
    <property type="molecule type" value="Genomic_DNA"/>
</dbReference>
<gene>
    <name evidence="1" type="ORF">LCGC14_0862390</name>
</gene>
<name>A0A0F9RRM5_9ZZZZ</name>
<dbReference type="AlphaFoldDB" id="A0A0F9RRM5"/>
<evidence type="ECO:0000313" key="1">
    <source>
        <dbReference type="EMBL" id="KKN27646.1"/>
    </source>
</evidence>
<reference evidence="1" key="1">
    <citation type="journal article" date="2015" name="Nature">
        <title>Complex archaea that bridge the gap between prokaryotes and eukaryotes.</title>
        <authorList>
            <person name="Spang A."/>
            <person name="Saw J.H."/>
            <person name="Jorgensen S.L."/>
            <person name="Zaremba-Niedzwiedzka K."/>
            <person name="Martijn J."/>
            <person name="Lind A.E."/>
            <person name="van Eijk R."/>
            <person name="Schleper C."/>
            <person name="Guy L."/>
            <person name="Ettema T.J."/>
        </authorList>
    </citation>
    <scope>NUCLEOTIDE SEQUENCE</scope>
</reference>
<proteinExistence type="predicted"/>
<organism evidence="1">
    <name type="scientific">marine sediment metagenome</name>
    <dbReference type="NCBI Taxonomy" id="412755"/>
    <lineage>
        <taxon>unclassified sequences</taxon>
        <taxon>metagenomes</taxon>
        <taxon>ecological metagenomes</taxon>
    </lineage>
</organism>
<protein>
    <submittedName>
        <fullName evidence="1">Uncharacterized protein</fullName>
    </submittedName>
</protein>
<comment type="caution">
    <text evidence="1">The sequence shown here is derived from an EMBL/GenBank/DDBJ whole genome shotgun (WGS) entry which is preliminary data.</text>
</comment>
<sequence>MAREIPQTFKNVTVSATGLRRMANALQKSRNTKGDTIVEARIETWKDKNKIMKTIGIII</sequence>
<accession>A0A0F9RRM5</accession>